<dbReference type="InterPro" id="IPR006311">
    <property type="entry name" value="TAT_signal"/>
</dbReference>
<dbReference type="SUPFAM" id="SSF53822">
    <property type="entry name" value="Periplasmic binding protein-like I"/>
    <property type="match status" value="1"/>
</dbReference>
<feature type="chain" id="PRO_5022973240" evidence="4">
    <location>
        <begin position="32"/>
        <end position="419"/>
    </location>
</feature>
<dbReference type="Proteomes" id="UP000315914">
    <property type="component" value="Unassembled WGS sequence"/>
</dbReference>
<keyword evidence="2 4" id="KW-0732">Signal</keyword>
<dbReference type="InterPro" id="IPR051010">
    <property type="entry name" value="BCAA_transport"/>
</dbReference>
<comment type="similarity">
    <text evidence="1">Belongs to the leucine-binding protein family.</text>
</comment>
<keyword evidence="3" id="KW-0029">Amino-acid transport</keyword>
<evidence type="ECO:0000313" key="6">
    <source>
        <dbReference type="EMBL" id="TWB72852.1"/>
    </source>
</evidence>
<reference evidence="6 7" key="1">
    <citation type="submission" date="2019-06" db="EMBL/GenBank/DDBJ databases">
        <title>Genomic Encyclopedia of Type Strains, Phase IV (KMG-V): Genome sequencing to study the core and pangenomes of soil and plant-associated prokaryotes.</title>
        <authorList>
            <person name="Whitman W."/>
        </authorList>
    </citation>
    <scope>NUCLEOTIDE SEQUENCE [LARGE SCALE GENOMIC DNA]</scope>
    <source>
        <strain evidence="6 7">BR 10556</strain>
    </source>
</reference>
<proteinExistence type="inferred from homology"/>
<dbReference type="PANTHER" id="PTHR30483">
    <property type="entry name" value="LEUCINE-SPECIFIC-BINDING PROTEIN"/>
    <property type="match status" value="1"/>
</dbReference>
<evidence type="ECO:0000256" key="2">
    <source>
        <dbReference type="ARBA" id="ARBA00022729"/>
    </source>
</evidence>
<dbReference type="STRING" id="1399419.A5906_39930"/>
<dbReference type="PROSITE" id="PS51318">
    <property type="entry name" value="TAT"/>
    <property type="match status" value="1"/>
</dbReference>
<accession>A0A560JNU6</accession>
<sequence length="419" mass="45618">MDRRRFLKTTGLTLAAGTGVLSAPFVARAQAAPIRIGLMAPQTGVVAAGGREIIDGFSLFWESAGNQVGGRKVEIIVEDDASNPDTALQKARRLVEQAKVDMLFGNLLANTGLAVANYVKGNGTPYFIPVIAADDLTQRARIKNVIRAGGYSASQFSRPLADWALKQGYRKVAMISQDYTFGHEQCGGFAQAFTEGGGTVVGQFWHPLNTSDFSPYLGQVAGVKADVVFAMQTGADATRLIQQYASFGLKDQIPLLGSQNATDQSVIRTMGAECEGIVTSAHFAEGADLPATQTFVKTYSDKFSKIPSLYAFSHYVGAMWVAKAINAINGKVEDRDVFLDTVLKTDLPDSPLGKPVRFDDYGNPVYDVVIRKTMKNKDGKFWNVPIGGYPQVSQFWKYDPATYMKQPPYSRDFQGIKKT</sequence>
<dbReference type="Pfam" id="PF13458">
    <property type="entry name" value="Peripla_BP_6"/>
    <property type="match status" value="1"/>
</dbReference>
<evidence type="ECO:0000256" key="1">
    <source>
        <dbReference type="ARBA" id="ARBA00010062"/>
    </source>
</evidence>
<feature type="signal peptide" evidence="4">
    <location>
        <begin position="1"/>
        <end position="31"/>
    </location>
</feature>
<evidence type="ECO:0000313" key="7">
    <source>
        <dbReference type="Proteomes" id="UP000315914"/>
    </source>
</evidence>
<evidence type="ECO:0000256" key="4">
    <source>
        <dbReference type="SAM" id="SignalP"/>
    </source>
</evidence>
<name>A0A560JNU6_9BRAD</name>
<dbReference type="RefSeq" id="WP_080137382.1">
    <property type="nucleotide sequence ID" value="NZ_LWIG01000015.1"/>
</dbReference>
<dbReference type="AlphaFoldDB" id="A0A560JNU6"/>
<dbReference type="OrthoDB" id="9762849at2"/>
<feature type="domain" description="Leucine-binding protein" evidence="5">
    <location>
        <begin position="33"/>
        <end position="370"/>
    </location>
</feature>
<dbReference type="InterPro" id="IPR028082">
    <property type="entry name" value="Peripla_BP_I"/>
</dbReference>
<dbReference type="EMBL" id="VITW01000006">
    <property type="protein sequence ID" value="TWB72852.1"/>
    <property type="molecule type" value="Genomic_DNA"/>
</dbReference>
<gene>
    <name evidence="6" type="ORF">FBZ95_106567</name>
</gene>
<protein>
    <submittedName>
        <fullName evidence="6">Amino acid/amide ABC transporter substrate-binding protein (HAAT family)</fullName>
    </submittedName>
</protein>
<keyword evidence="3" id="KW-0813">Transport</keyword>
<dbReference type="InterPro" id="IPR028081">
    <property type="entry name" value="Leu-bd"/>
</dbReference>
<dbReference type="PANTHER" id="PTHR30483:SF6">
    <property type="entry name" value="PERIPLASMIC BINDING PROTEIN OF ABC TRANSPORTER FOR NATURAL AMINO ACIDS"/>
    <property type="match status" value="1"/>
</dbReference>
<organism evidence="6 7">
    <name type="scientific">Bradyrhizobium sacchari</name>
    <dbReference type="NCBI Taxonomy" id="1399419"/>
    <lineage>
        <taxon>Bacteria</taxon>
        <taxon>Pseudomonadati</taxon>
        <taxon>Pseudomonadota</taxon>
        <taxon>Alphaproteobacteria</taxon>
        <taxon>Hyphomicrobiales</taxon>
        <taxon>Nitrobacteraceae</taxon>
        <taxon>Bradyrhizobium</taxon>
    </lineage>
</organism>
<dbReference type="GO" id="GO:0006865">
    <property type="term" value="P:amino acid transport"/>
    <property type="evidence" value="ECO:0007669"/>
    <property type="project" value="UniProtKB-KW"/>
</dbReference>
<evidence type="ECO:0000256" key="3">
    <source>
        <dbReference type="ARBA" id="ARBA00022970"/>
    </source>
</evidence>
<keyword evidence="7" id="KW-1185">Reference proteome</keyword>
<evidence type="ECO:0000259" key="5">
    <source>
        <dbReference type="Pfam" id="PF13458"/>
    </source>
</evidence>
<comment type="caution">
    <text evidence="6">The sequence shown here is derived from an EMBL/GenBank/DDBJ whole genome shotgun (WGS) entry which is preliminary data.</text>
</comment>
<dbReference type="Gene3D" id="3.40.50.2300">
    <property type="match status" value="2"/>
</dbReference>
<dbReference type="CDD" id="cd06332">
    <property type="entry name" value="PBP1_aromatic_compounds-like"/>
    <property type="match status" value="1"/>
</dbReference>